<name>A0A5B7YJ10_9ALTE</name>
<dbReference type="AlphaFoldDB" id="A0A5B7YJ10"/>
<evidence type="ECO:0000313" key="2">
    <source>
        <dbReference type="EMBL" id="QCZ95293.1"/>
    </source>
</evidence>
<evidence type="ECO:0000256" key="1">
    <source>
        <dbReference type="ARBA" id="ARBA00023125"/>
    </source>
</evidence>
<sequence>MKSPSQMYGGSKNKSKLGAMLNQQPKVKAPSVVPQQAPIEFEYKELSKEEAKELCLPHEDNQRCWNMLTMGAVADIYPSISKAGFNSEVAEAVEIDSKLHIIKGLRRLYCVTHTPGDCVFRVLVSKNMTKQDQFERARTGDIYDSPNILDIGFRLAERYQGRGEGVRMGELAEQEGIALGKVSEAIAFTKFPPYIYGAFPGLRYIRYKWLRYLKKEEDKLSKLEGHLPQVQEEEAFDSVQDAEKSAEVAFLHIKSLLQEPKVEAEKNKAWDKLTPLKGFKVDVKGNDISIKFNTENVDQDLLEKLEELIKR</sequence>
<dbReference type="EMBL" id="CP039853">
    <property type="protein sequence ID" value="QCZ95293.1"/>
    <property type="molecule type" value="Genomic_DNA"/>
</dbReference>
<gene>
    <name evidence="2" type="ORF">FBQ74_17240</name>
</gene>
<dbReference type="KEGG" id="salk:FBQ74_17240"/>
<reference evidence="2 3" key="1">
    <citation type="submission" date="2019-04" db="EMBL/GenBank/DDBJ databases">
        <title>Salinimonas iocasae sp. nov., a halophilic bacterium isolated from the outer tube casing of tubeworms in Okinawa Trough.</title>
        <authorList>
            <person name="Zhang H."/>
            <person name="Wang H."/>
            <person name="Li C."/>
        </authorList>
    </citation>
    <scope>NUCLEOTIDE SEQUENCE [LARGE SCALE GENOMIC DNA]</scope>
    <source>
        <strain evidence="2 3">KX18D6</strain>
        <plasmid evidence="2 3">plas12</plasmid>
    </source>
</reference>
<keyword evidence="2" id="KW-0614">Plasmid</keyword>
<protein>
    <submittedName>
        <fullName evidence="2">Uncharacterized protein</fullName>
    </submittedName>
</protein>
<organism evidence="2 3">
    <name type="scientific">Salinimonas iocasae</name>
    <dbReference type="NCBI Taxonomy" id="2572577"/>
    <lineage>
        <taxon>Bacteria</taxon>
        <taxon>Pseudomonadati</taxon>
        <taxon>Pseudomonadota</taxon>
        <taxon>Gammaproteobacteria</taxon>
        <taxon>Alteromonadales</taxon>
        <taxon>Alteromonadaceae</taxon>
        <taxon>Alteromonas/Salinimonas group</taxon>
        <taxon>Salinimonas</taxon>
    </lineage>
</organism>
<evidence type="ECO:0000313" key="3">
    <source>
        <dbReference type="Proteomes" id="UP000304912"/>
    </source>
</evidence>
<accession>A0A5B7YJ10</accession>
<dbReference type="RefSeq" id="WP_139758020.1">
    <property type="nucleotide sequence ID" value="NZ_CP039853.1"/>
</dbReference>
<proteinExistence type="predicted"/>
<dbReference type="GO" id="GO:0003677">
    <property type="term" value="F:DNA binding"/>
    <property type="evidence" value="ECO:0007669"/>
    <property type="project" value="UniProtKB-KW"/>
</dbReference>
<dbReference type="PANTHER" id="PTHR38973">
    <property type="entry name" value="PLASMID PARTITIONING CONTROL PROTEIN-RELATED"/>
    <property type="match status" value="1"/>
</dbReference>
<keyword evidence="3" id="KW-1185">Reference proteome</keyword>
<dbReference type="OrthoDB" id="9818120at2"/>
<geneLocation type="plasmid" evidence="2 3">
    <name>plas12</name>
</geneLocation>
<dbReference type="PANTHER" id="PTHR38973:SF1">
    <property type="entry name" value="PLASMID PARTITION PROTEIN B"/>
    <property type="match status" value="1"/>
</dbReference>
<dbReference type="Proteomes" id="UP000304912">
    <property type="component" value="Plasmid plas12"/>
</dbReference>
<keyword evidence="1" id="KW-0238">DNA-binding</keyword>